<dbReference type="Proteomes" id="UP001382904">
    <property type="component" value="Unassembled WGS sequence"/>
</dbReference>
<sequence length="54" mass="5990">MSITPSIPVLRGSRGSDLRVTGEELILRRARQEYRIPFAAVALVHAERSGGRSR</sequence>
<protein>
    <submittedName>
        <fullName evidence="1">Uncharacterized protein</fullName>
    </submittedName>
</protein>
<name>A0ABU8U025_9ACTN</name>
<proteinExistence type="predicted"/>
<evidence type="ECO:0000313" key="2">
    <source>
        <dbReference type="Proteomes" id="UP001382904"/>
    </source>
</evidence>
<accession>A0ABU8U025</accession>
<gene>
    <name evidence="1" type="ORF">WKI68_06575</name>
</gene>
<comment type="caution">
    <text evidence="1">The sequence shown here is derived from an EMBL/GenBank/DDBJ whole genome shotgun (WGS) entry which is preliminary data.</text>
</comment>
<evidence type="ECO:0000313" key="1">
    <source>
        <dbReference type="EMBL" id="MEJ8641234.1"/>
    </source>
</evidence>
<organism evidence="1 2">
    <name type="scientific">Streptomyces caledonius</name>
    <dbReference type="NCBI Taxonomy" id="3134107"/>
    <lineage>
        <taxon>Bacteria</taxon>
        <taxon>Bacillati</taxon>
        <taxon>Actinomycetota</taxon>
        <taxon>Actinomycetes</taxon>
        <taxon>Kitasatosporales</taxon>
        <taxon>Streptomycetaceae</taxon>
        <taxon>Streptomyces</taxon>
    </lineage>
</organism>
<keyword evidence="2" id="KW-1185">Reference proteome</keyword>
<dbReference type="EMBL" id="JBBKAM010000002">
    <property type="protein sequence ID" value="MEJ8641234.1"/>
    <property type="molecule type" value="Genomic_DNA"/>
</dbReference>
<reference evidence="1 2" key="1">
    <citation type="submission" date="2024-03" db="EMBL/GenBank/DDBJ databases">
        <title>Novel Streptomyces species of biotechnological and ecological value are a feature of Machair soil.</title>
        <authorList>
            <person name="Prole J.R."/>
            <person name="Goodfellow M."/>
            <person name="Allenby N."/>
            <person name="Ward A.C."/>
        </authorList>
    </citation>
    <scope>NUCLEOTIDE SEQUENCE [LARGE SCALE GENOMIC DNA]</scope>
    <source>
        <strain evidence="1 2">MS1.HAVA.3</strain>
    </source>
</reference>